<dbReference type="GO" id="GO:0061522">
    <property type="term" value="F:1,4-dihydroxy-2-naphthoyl-CoA thioesterase activity"/>
    <property type="evidence" value="ECO:0007669"/>
    <property type="project" value="TreeGrafter"/>
</dbReference>
<dbReference type="Pfam" id="PF03061">
    <property type="entry name" value="4HBT"/>
    <property type="match status" value="1"/>
</dbReference>
<dbReference type="InterPro" id="IPR006683">
    <property type="entry name" value="Thioestr_dom"/>
</dbReference>
<dbReference type="AlphaFoldDB" id="A0A2W5SN68"/>
<dbReference type="InterPro" id="IPR029069">
    <property type="entry name" value="HotDog_dom_sf"/>
</dbReference>
<name>A0A2W5SN68_9CORY</name>
<comment type="caution">
    <text evidence="4">The sequence shown here is derived from an EMBL/GenBank/DDBJ whole genome shotgun (WGS) entry which is preliminary data.</text>
</comment>
<dbReference type="Gene3D" id="3.10.129.10">
    <property type="entry name" value="Hotdog Thioesterase"/>
    <property type="match status" value="1"/>
</dbReference>
<reference evidence="4 5" key="1">
    <citation type="submission" date="2017-08" db="EMBL/GenBank/DDBJ databases">
        <title>Infants hospitalized years apart are colonized by the same room-sourced microbial strains.</title>
        <authorList>
            <person name="Brooks B."/>
            <person name="Olm M.R."/>
            <person name="Firek B.A."/>
            <person name="Baker R."/>
            <person name="Thomas B.C."/>
            <person name="Morowitz M.J."/>
            <person name="Banfield J.F."/>
        </authorList>
    </citation>
    <scope>NUCLEOTIDE SEQUENCE [LARGE SCALE GENOMIC DNA]</scope>
    <source>
        <strain evidence="4">S2_003_000_R1_3</strain>
    </source>
</reference>
<gene>
    <name evidence="4" type="ORF">DI525_06710</name>
</gene>
<dbReference type="PANTHER" id="PTHR43240:SF5">
    <property type="entry name" value="1,4-DIHYDROXY-2-NAPHTHOYL-COA THIOESTERASE 1"/>
    <property type="match status" value="1"/>
</dbReference>
<dbReference type="EMBL" id="QFRA01000015">
    <property type="protein sequence ID" value="PZR04579.1"/>
    <property type="molecule type" value="Genomic_DNA"/>
</dbReference>
<organism evidence="4 5">
    <name type="scientific">Corynebacterium kroppenstedtii</name>
    <dbReference type="NCBI Taxonomy" id="161879"/>
    <lineage>
        <taxon>Bacteria</taxon>
        <taxon>Bacillati</taxon>
        <taxon>Actinomycetota</taxon>
        <taxon>Actinomycetes</taxon>
        <taxon>Mycobacteriales</taxon>
        <taxon>Corynebacteriaceae</taxon>
        <taxon>Corynebacterium</taxon>
    </lineage>
</organism>
<protein>
    <submittedName>
        <fullName evidence="4">PaaI family thioesterase</fullName>
    </submittedName>
</protein>
<proteinExistence type="inferred from homology"/>
<evidence type="ECO:0000259" key="3">
    <source>
        <dbReference type="Pfam" id="PF03061"/>
    </source>
</evidence>
<dbReference type="GO" id="GO:0005829">
    <property type="term" value="C:cytosol"/>
    <property type="evidence" value="ECO:0007669"/>
    <property type="project" value="TreeGrafter"/>
</dbReference>
<evidence type="ECO:0000313" key="5">
    <source>
        <dbReference type="Proteomes" id="UP000249432"/>
    </source>
</evidence>
<dbReference type="NCBIfam" id="TIGR00369">
    <property type="entry name" value="unchar_dom_1"/>
    <property type="match status" value="1"/>
</dbReference>
<dbReference type="PANTHER" id="PTHR43240">
    <property type="entry name" value="1,4-DIHYDROXY-2-NAPHTHOYL-COA THIOESTERASE 1"/>
    <property type="match status" value="1"/>
</dbReference>
<dbReference type="Proteomes" id="UP000249432">
    <property type="component" value="Unassembled WGS sequence"/>
</dbReference>
<dbReference type="SUPFAM" id="SSF54637">
    <property type="entry name" value="Thioesterase/thiol ester dehydrase-isomerase"/>
    <property type="match status" value="1"/>
</dbReference>
<evidence type="ECO:0000256" key="2">
    <source>
        <dbReference type="ARBA" id="ARBA00022801"/>
    </source>
</evidence>
<evidence type="ECO:0000313" key="4">
    <source>
        <dbReference type="EMBL" id="PZR04579.1"/>
    </source>
</evidence>
<sequence>MSFVEKFGISTQRQLTDEELAELNGGAVYGEETPEAGSGSALPHGLDQTLGMTFTAVGPERVEGRIVIDQRHVQPWGVTNGGVYCAIGESIASIAGYIAAGGQATVMGVNNNTDFFRPSRPGDILRAIARPVNLGRTFQVWEVLIANERTEKLVARTNLRTSVIPQSSTSQQG</sequence>
<feature type="domain" description="Thioesterase" evidence="3">
    <location>
        <begin position="77"/>
        <end position="151"/>
    </location>
</feature>
<evidence type="ECO:0000256" key="1">
    <source>
        <dbReference type="ARBA" id="ARBA00008324"/>
    </source>
</evidence>
<dbReference type="CDD" id="cd03443">
    <property type="entry name" value="PaaI_thioesterase"/>
    <property type="match status" value="1"/>
</dbReference>
<dbReference type="InterPro" id="IPR003736">
    <property type="entry name" value="PAAI_dom"/>
</dbReference>
<accession>A0A2W5SN68</accession>
<comment type="similarity">
    <text evidence="1">Belongs to the thioesterase PaaI family.</text>
</comment>
<keyword evidence="2" id="KW-0378">Hydrolase</keyword>
<dbReference type="RefSeq" id="WP_303734983.1">
    <property type="nucleotide sequence ID" value="NZ_CAKZHK010000002.1"/>
</dbReference>